<keyword evidence="1" id="KW-0819">tRNA processing</keyword>
<dbReference type="AlphaFoldDB" id="A0A8J4BFZ3"/>
<evidence type="ECO:0000256" key="1">
    <source>
        <dbReference type="RuleBase" id="RU367103"/>
    </source>
</evidence>
<dbReference type="PANTHER" id="PTHR12998">
    <property type="entry name" value="TRNA:M(4)X MODIFICATION ENZYME TRM13 HOMOLOG"/>
    <property type="match status" value="1"/>
</dbReference>
<feature type="domain" description="Methyltransferase TRM13" evidence="3">
    <location>
        <begin position="351"/>
        <end position="406"/>
    </location>
</feature>
<keyword evidence="1" id="KW-0949">S-adenosyl-L-methionine</keyword>
<feature type="compositionally biased region" description="Polar residues" evidence="2">
    <location>
        <begin position="335"/>
        <end position="345"/>
    </location>
</feature>
<dbReference type="GO" id="GO:0008270">
    <property type="term" value="F:zinc ion binding"/>
    <property type="evidence" value="ECO:0007669"/>
    <property type="project" value="UniProtKB-KW"/>
</dbReference>
<feature type="region of interest" description="Disordered" evidence="2">
    <location>
        <begin position="409"/>
        <end position="501"/>
    </location>
</feature>
<accession>A0A8J4BFZ3</accession>
<dbReference type="Pfam" id="PF05206">
    <property type="entry name" value="TRM13"/>
    <property type="match status" value="3"/>
</dbReference>
<comment type="similarity">
    <text evidence="1">Belongs to the methyltransferase TRM13 family.</text>
</comment>
<keyword evidence="5" id="KW-1185">Reference proteome</keyword>
<evidence type="ECO:0000259" key="3">
    <source>
        <dbReference type="Pfam" id="PF05206"/>
    </source>
</evidence>
<dbReference type="GO" id="GO:0030488">
    <property type="term" value="P:tRNA methylation"/>
    <property type="evidence" value="ECO:0007669"/>
    <property type="project" value="InterPro"/>
</dbReference>
<keyword evidence="1" id="KW-0479">Metal-binding</keyword>
<dbReference type="PANTHER" id="PTHR12998:SF0">
    <property type="entry name" value="TRNA:M(4)X MODIFICATION ENZYME TRM13 HOMOLOG"/>
    <property type="match status" value="1"/>
</dbReference>
<keyword evidence="1" id="KW-0489">Methyltransferase</keyword>
<dbReference type="GO" id="GO:0106050">
    <property type="term" value="F:tRNA 2'-O-methyltransferase activity"/>
    <property type="evidence" value="ECO:0007669"/>
    <property type="project" value="UniProtKB-UniRule"/>
</dbReference>
<gene>
    <name evidence="4" type="ORF">Vafri_15223</name>
</gene>
<feature type="region of interest" description="Disordered" evidence="2">
    <location>
        <begin position="240"/>
        <end position="346"/>
    </location>
</feature>
<keyword evidence="1" id="KW-0863">Zinc-finger</keyword>
<comment type="catalytic activity">
    <reaction evidence="1">
        <text>cytidine(4) in tRNA(Gly)(GCC) + S-adenosyl-L-methionine = 2'-O-methylcytidine(4) in tRNA(Gly)(GCC) + S-adenosyl-L-homocysteine + H(+)</text>
        <dbReference type="Rhea" id="RHEA:43192"/>
        <dbReference type="Rhea" id="RHEA-COMP:10399"/>
        <dbReference type="Rhea" id="RHEA-COMP:10400"/>
        <dbReference type="ChEBI" id="CHEBI:15378"/>
        <dbReference type="ChEBI" id="CHEBI:57856"/>
        <dbReference type="ChEBI" id="CHEBI:59789"/>
        <dbReference type="ChEBI" id="CHEBI:74495"/>
        <dbReference type="ChEBI" id="CHEBI:82748"/>
        <dbReference type="EC" id="2.1.1.225"/>
    </reaction>
</comment>
<keyword evidence="1" id="KW-0808">Transferase</keyword>
<protein>
    <recommendedName>
        <fullName evidence="1">tRNA:m(4)X modification enzyme TRM13</fullName>
        <ecNumber evidence="1">2.1.1.225</ecNumber>
    </recommendedName>
</protein>
<comment type="caution">
    <text evidence="4">The sequence shown here is derived from an EMBL/GenBank/DDBJ whole genome shotgun (WGS) entry which is preliminary data.</text>
</comment>
<dbReference type="EC" id="2.1.1.225" evidence="1"/>
<feature type="compositionally biased region" description="Polar residues" evidence="2">
    <location>
        <begin position="444"/>
        <end position="457"/>
    </location>
</feature>
<dbReference type="Proteomes" id="UP000747399">
    <property type="component" value="Unassembled WGS sequence"/>
</dbReference>
<feature type="region of interest" description="Disordered" evidence="2">
    <location>
        <begin position="619"/>
        <end position="664"/>
    </location>
</feature>
<dbReference type="InterPro" id="IPR007871">
    <property type="entry name" value="Methyltransferase_TRM13"/>
</dbReference>
<evidence type="ECO:0000256" key="2">
    <source>
        <dbReference type="SAM" id="MobiDB-lite"/>
    </source>
</evidence>
<feature type="domain" description="Methyltransferase TRM13" evidence="3">
    <location>
        <begin position="556"/>
        <end position="607"/>
    </location>
</feature>
<evidence type="ECO:0000313" key="4">
    <source>
        <dbReference type="EMBL" id="GIL60781.1"/>
    </source>
</evidence>
<keyword evidence="1" id="KW-0862">Zinc</keyword>
<reference evidence="4" key="1">
    <citation type="journal article" date="2021" name="Proc. Natl. Acad. Sci. U.S.A.">
        <title>Three genomes in the algal genus Volvox reveal the fate of a haploid sex-determining region after a transition to homothallism.</title>
        <authorList>
            <person name="Yamamoto K."/>
            <person name="Hamaji T."/>
            <person name="Kawai-Toyooka H."/>
            <person name="Matsuzaki R."/>
            <person name="Takahashi F."/>
            <person name="Nishimura Y."/>
            <person name="Kawachi M."/>
            <person name="Noguchi H."/>
            <person name="Minakuchi Y."/>
            <person name="Umen J.G."/>
            <person name="Toyoda A."/>
            <person name="Nozaki H."/>
        </authorList>
    </citation>
    <scope>NUCLEOTIDE SEQUENCE</scope>
    <source>
        <strain evidence="4">NIES-3780</strain>
    </source>
</reference>
<feature type="compositionally biased region" description="Acidic residues" evidence="2">
    <location>
        <begin position="423"/>
        <end position="434"/>
    </location>
</feature>
<dbReference type="EMBL" id="BNCO01000041">
    <property type="protein sequence ID" value="GIL60781.1"/>
    <property type="molecule type" value="Genomic_DNA"/>
</dbReference>
<comment type="function">
    <text evidence="1">tRNA methylase which 2'-O-methylates cytidine(4) in tRNA(Pro) and tRNA(Gly)(GCC), and adenosine(4) in tRNA(His).</text>
</comment>
<name>A0A8J4BFZ3_9CHLO</name>
<organism evidence="4 5">
    <name type="scientific">Volvox africanus</name>
    <dbReference type="NCBI Taxonomy" id="51714"/>
    <lineage>
        <taxon>Eukaryota</taxon>
        <taxon>Viridiplantae</taxon>
        <taxon>Chlorophyta</taxon>
        <taxon>core chlorophytes</taxon>
        <taxon>Chlorophyceae</taxon>
        <taxon>CS clade</taxon>
        <taxon>Chlamydomonadales</taxon>
        <taxon>Volvocaceae</taxon>
        <taxon>Volvox</taxon>
    </lineage>
</organism>
<feature type="compositionally biased region" description="Basic and acidic residues" evidence="2">
    <location>
        <begin position="263"/>
        <end position="282"/>
    </location>
</feature>
<dbReference type="InterPro" id="IPR039044">
    <property type="entry name" value="Trm13"/>
</dbReference>
<comment type="catalytic activity">
    <reaction evidence="1">
        <text>adenosine(4) in tRNA(His) + S-adenosyl-L-methionine = 2'-O-methyladenosine(4) in tRNA(His) + S-adenosyl-L-homocysteine + H(+)</text>
        <dbReference type="Rhea" id="RHEA:43196"/>
        <dbReference type="Rhea" id="RHEA-COMP:10401"/>
        <dbReference type="Rhea" id="RHEA-COMP:10402"/>
        <dbReference type="ChEBI" id="CHEBI:15378"/>
        <dbReference type="ChEBI" id="CHEBI:57856"/>
        <dbReference type="ChEBI" id="CHEBI:59789"/>
        <dbReference type="ChEBI" id="CHEBI:74411"/>
        <dbReference type="ChEBI" id="CHEBI:74477"/>
        <dbReference type="EC" id="2.1.1.225"/>
    </reaction>
</comment>
<comment type="catalytic activity">
    <reaction evidence="1">
        <text>cytidine(4) in tRNA(Pro) + S-adenosyl-L-methionine = 2'-O-methylcytidine(4) in tRNA(Pro) + S-adenosyl-L-homocysteine + H(+)</text>
        <dbReference type="Rhea" id="RHEA:32767"/>
        <dbReference type="Rhea" id="RHEA-COMP:10397"/>
        <dbReference type="Rhea" id="RHEA-COMP:10398"/>
        <dbReference type="ChEBI" id="CHEBI:15378"/>
        <dbReference type="ChEBI" id="CHEBI:57856"/>
        <dbReference type="ChEBI" id="CHEBI:59789"/>
        <dbReference type="ChEBI" id="CHEBI:74495"/>
        <dbReference type="ChEBI" id="CHEBI:82748"/>
        <dbReference type="EC" id="2.1.1.225"/>
    </reaction>
</comment>
<proteinExistence type="inferred from homology"/>
<feature type="compositionally biased region" description="Basic and acidic residues" evidence="2">
    <location>
        <begin position="315"/>
        <end position="331"/>
    </location>
</feature>
<sequence>MRPAECEDMLAAPSQLRPFDLKHGLQQASIVGNMQRVGLISPGQKVGTSLYLSDRWMVSGVGAHSGNKTAGEADWPTGGVLRLPPMPKATMAKEGRSRPLLALMPKGAPAGGAGVGVIELGAGKGYLGATLATSCGVDRLVATDVKSGFKLKADRRVRHIVFGRYRVDLKDYVPSATPELASAPPGSPWVAVAKHLCGAATDYGLRACTTQNPPQRASTAGVGVATATATTMKSVLAGVTEKSECEGQSGSGQAGRKRRRRGAREAEGHGRSEGTGDGKELCKASVTESADGHAATGGLDTTQPHEPQHQVKGQEQQEQKHQQERRQRQEVPQESGQPSVSSGNAGYNEASGGAVFRGLAIAPCCHHRCGWQAYTGKPLFRRLGLSATDFELISWMTGWALCGHDTPSSAPVADASGGNDINCEIDGDDDENDGGDVGTGGGAATTSGHLNGSTDAASKTDCAADSLTQPSPPPLARRESEGALPARNPPQGRAGDGNGAATTPVVVAAADTELPPAALAAGHYAMDSSSTLSPVTLVRDPNPDPLSTATFDPVFRLPRALRMAVGQKCKQLIDAGRLDWLRRRFRVVELVSYIGPEVTGENRLLLAVHPLWAPEADVDSIGGRGGDGDGWPDSNGSEGAGGLADPPIRPERRIEATGEGNAEA</sequence>
<evidence type="ECO:0000313" key="5">
    <source>
        <dbReference type="Proteomes" id="UP000747399"/>
    </source>
</evidence>
<feature type="domain" description="Methyltransferase TRM13" evidence="3">
    <location>
        <begin position="117"/>
        <end position="226"/>
    </location>
</feature>